<feature type="region of interest" description="Disordered" evidence="1">
    <location>
        <begin position="13"/>
        <end position="82"/>
    </location>
</feature>
<comment type="caution">
    <text evidence="2">The sequence shown here is derived from an EMBL/GenBank/DDBJ whole genome shotgun (WGS) entry which is preliminary data.</text>
</comment>
<evidence type="ECO:0000313" key="2">
    <source>
        <dbReference type="EMBL" id="KAL1245957.1"/>
    </source>
</evidence>
<protein>
    <submittedName>
        <fullName evidence="2">Chloroplastic,Probable homogentisate phytyltransferase 1</fullName>
    </submittedName>
</protein>
<sequence length="82" mass="8847">MLMCAQAPPLFCLSAEGTSQRGLSEEETGIDTECAAGMGGHQSERETPKRPTAQTADESEERWSTERGFHQADAVTSKESVT</sequence>
<dbReference type="Proteomes" id="UP001558632">
    <property type="component" value="Unassembled WGS sequence"/>
</dbReference>
<feature type="compositionally biased region" description="Basic and acidic residues" evidence="1">
    <location>
        <begin position="61"/>
        <end position="70"/>
    </location>
</feature>
<evidence type="ECO:0000256" key="1">
    <source>
        <dbReference type="SAM" id="MobiDB-lite"/>
    </source>
</evidence>
<accession>A0ABR3KZC2</accession>
<organism evidence="2 3">
    <name type="scientific">Trichinella spiralis</name>
    <name type="common">Trichina worm</name>
    <dbReference type="NCBI Taxonomy" id="6334"/>
    <lineage>
        <taxon>Eukaryota</taxon>
        <taxon>Metazoa</taxon>
        <taxon>Ecdysozoa</taxon>
        <taxon>Nematoda</taxon>
        <taxon>Enoplea</taxon>
        <taxon>Dorylaimia</taxon>
        <taxon>Trichinellida</taxon>
        <taxon>Trichinellidae</taxon>
        <taxon>Trichinella</taxon>
    </lineage>
</organism>
<reference evidence="2 3" key="1">
    <citation type="submission" date="2024-07" db="EMBL/GenBank/DDBJ databases">
        <title>Enhanced genomic and transcriptomic resources for Trichinella pseudospiralis and T. spiralis underpin the discovery of pronounced molecular differences between stages and species.</title>
        <authorList>
            <person name="Pasi K.K."/>
            <person name="La Rosa G."/>
            <person name="Gomez-Morales M.A."/>
            <person name="Tosini F."/>
            <person name="Sumanam S."/>
            <person name="Young N.D."/>
            <person name="Chang B.C."/>
            <person name="Robin G.B."/>
        </authorList>
    </citation>
    <scope>NUCLEOTIDE SEQUENCE [LARGE SCALE GENOMIC DNA]</scope>
    <source>
        <strain evidence="2">ISS534</strain>
    </source>
</reference>
<dbReference type="EMBL" id="JBEUSY010000043">
    <property type="protein sequence ID" value="KAL1245957.1"/>
    <property type="molecule type" value="Genomic_DNA"/>
</dbReference>
<keyword evidence="3" id="KW-1185">Reference proteome</keyword>
<evidence type="ECO:0000313" key="3">
    <source>
        <dbReference type="Proteomes" id="UP001558632"/>
    </source>
</evidence>
<gene>
    <name evidence="2" type="ORF">TSPI_04462</name>
</gene>
<name>A0ABR3KZC2_TRISP</name>
<proteinExistence type="predicted"/>